<evidence type="ECO:0000313" key="9">
    <source>
        <dbReference type="Proteomes" id="UP000217676"/>
    </source>
</evidence>
<dbReference type="KEGG" id="slau:SLA_4026"/>
<evidence type="ECO:0000256" key="6">
    <source>
        <dbReference type="SAM" id="Phobius"/>
    </source>
</evidence>
<dbReference type="AlphaFoldDB" id="A0A160P2G9"/>
<evidence type="ECO:0000256" key="1">
    <source>
        <dbReference type="ARBA" id="ARBA00004651"/>
    </source>
</evidence>
<evidence type="ECO:0000259" key="7">
    <source>
        <dbReference type="PROSITE" id="PS50850"/>
    </source>
</evidence>
<feature type="transmembrane region" description="Helical" evidence="6">
    <location>
        <begin position="397"/>
        <end position="417"/>
    </location>
</feature>
<feature type="transmembrane region" description="Helical" evidence="6">
    <location>
        <begin position="83"/>
        <end position="104"/>
    </location>
</feature>
<sequence length="421" mass="41846">MSSPTAAPSYAAVLRTPHACRTFGAALLGRLSYGVAPLSLVLAVKEATGSYAVAGGAMAVFGLTGVFLSPARARLIDRYGPRRVLPLMASVYAVLLTVLAGATAWSGGSAVLLTVLSAAAGATTPPLGPVMRTLWSTLVPDRPLLQRAYSLDGVAEELLFVTGPLLVGVLMKVAAPSAGLAVSAVLVLAGALLLVASPAVDGWGTAGQAATAPEGPEEPEGPEGPEGPFQGTPPRARSRLAGGGSGLRRAIAVTAGLGMGLGSLDLLVIAFAEEHRAAHTIPWIMAALSAGSAVGGLAYGAVSWRVSGRHRVSALALALGLVMAATGFAPHPYVLIAGAALGGLFVAPALTTAYLIADECAGPGARTTAGAWVNTAFNAGSSGSTAAVGLLVGHMPLPALFILAAAPVVLSAGATLIPSRR</sequence>
<feature type="transmembrane region" description="Helical" evidence="6">
    <location>
        <begin position="312"/>
        <end position="329"/>
    </location>
</feature>
<feature type="transmembrane region" description="Helical" evidence="6">
    <location>
        <begin position="50"/>
        <end position="71"/>
    </location>
</feature>
<dbReference type="InterPro" id="IPR036259">
    <property type="entry name" value="MFS_trans_sf"/>
</dbReference>
<dbReference type="PANTHER" id="PTHR23542">
    <property type="match status" value="1"/>
</dbReference>
<dbReference type="GO" id="GO:0005886">
    <property type="term" value="C:plasma membrane"/>
    <property type="evidence" value="ECO:0007669"/>
    <property type="project" value="UniProtKB-SubCell"/>
</dbReference>
<evidence type="ECO:0000256" key="2">
    <source>
        <dbReference type="ARBA" id="ARBA00022692"/>
    </source>
</evidence>
<keyword evidence="2 6" id="KW-0812">Transmembrane</keyword>
<feature type="transmembrane region" description="Helical" evidence="6">
    <location>
        <begin position="283"/>
        <end position="300"/>
    </location>
</feature>
<protein>
    <recommendedName>
        <fullName evidence="7">Major facilitator superfamily (MFS) profile domain-containing protein</fullName>
    </recommendedName>
</protein>
<feature type="domain" description="Major facilitator superfamily (MFS) profile" evidence="7">
    <location>
        <begin position="246"/>
        <end position="421"/>
    </location>
</feature>
<comment type="subcellular location">
    <subcellularLocation>
        <location evidence="1">Cell membrane</location>
        <topology evidence="1">Multi-pass membrane protein</topology>
    </subcellularLocation>
</comment>
<feature type="region of interest" description="Disordered" evidence="5">
    <location>
        <begin position="205"/>
        <end position="242"/>
    </location>
</feature>
<proteinExistence type="predicted"/>
<dbReference type="Pfam" id="PF07690">
    <property type="entry name" value="MFS_1"/>
    <property type="match status" value="2"/>
</dbReference>
<feature type="transmembrane region" description="Helical" evidence="6">
    <location>
        <begin position="177"/>
        <end position="196"/>
    </location>
</feature>
<keyword evidence="3 6" id="KW-1133">Transmembrane helix</keyword>
<name>A0A160P2G9_STRLU</name>
<evidence type="ECO:0000313" key="8">
    <source>
        <dbReference type="EMBL" id="BAU84915.1"/>
    </source>
</evidence>
<accession>A0A160P2G9</accession>
<evidence type="ECO:0000256" key="5">
    <source>
        <dbReference type="SAM" id="MobiDB-lite"/>
    </source>
</evidence>
<dbReference type="InterPro" id="IPR020846">
    <property type="entry name" value="MFS_dom"/>
</dbReference>
<dbReference type="GO" id="GO:0022857">
    <property type="term" value="F:transmembrane transporter activity"/>
    <property type="evidence" value="ECO:0007669"/>
    <property type="project" value="InterPro"/>
</dbReference>
<organism evidence="8 9">
    <name type="scientific">Streptomyces laurentii</name>
    <dbReference type="NCBI Taxonomy" id="39478"/>
    <lineage>
        <taxon>Bacteria</taxon>
        <taxon>Bacillati</taxon>
        <taxon>Actinomycetota</taxon>
        <taxon>Actinomycetes</taxon>
        <taxon>Kitasatosporales</taxon>
        <taxon>Streptomycetaceae</taxon>
        <taxon>Streptomyces</taxon>
    </lineage>
</organism>
<feature type="transmembrane region" description="Helical" evidence="6">
    <location>
        <begin position="335"/>
        <end position="357"/>
    </location>
</feature>
<feature type="transmembrane region" description="Helical" evidence="6">
    <location>
        <begin position="250"/>
        <end position="271"/>
    </location>
</feature>
<evidence type="ECO:0000256" key="3">
    <source>
        <dbReference type="ARBA" id="ARBA00022989"/>
    </source>
</evidence>
<keyword evidence="4 6" id="KW-0472">Membrane</keyword>
<feature type="compositionally biased region" description="Low complexity" evidence="5">
    <location>
        <begin position="205"/>
        <end position="214"/>
    </location>
</feature>
<dbReference type="Proteomes" id="UP000217676">
    <property type="component" value="Chromosome"/>
</dbReference>
<dbReference type="InterPro" id="IPR011701">
    <property type="entry name" value="MFS"/>
</dbReference>
<dbReference type="SUPFAM" id="SSF103473">
    <property type="entry name" value="MFS general substrate transporter"/>
    <property type="match status" value="1"/>
</dbReference>
<gene>
    <name evidence="8" type="ORF">SLA_4026</name>
</gene>
<dbReference type="PROSITE" id="PS50850">
    <property type="entry name" value="MFS"/>
    <property type="match status" value="1"/>
</dbReference>
<feature type="compositionally biased region" description="Low complexity" evidence="5">
    <location>
        <begin position="226"/>
        <end position="235"/>
    </location>
</feature>
<dbReference type="EMBL" id="AP017424">
    <property type="protein sequence ID" value="BAU84915.1"/>
    <property type="molecule type" value="Genomic_DNA"/>
</dbReference>
<dbReference type="PANTHER" id="PTHR23542:SF1">
    <property type="entry name" value="MAJOR FACILITATOR SUPERFAMILY (MFS) PROFILE DOMAIN-CONTAINING PROTEIN"/>
    <property type="match status" value="1"/>
</dbReference>
<keyword evidence="9" id="KW-1185">Reference proteome</keyword>
<feature type="transmembrane region" description="Helical" evidence="6">
    <location>
        <begin position="369"/>
        <end position="391"/>
    </location>
</feature>
<evidence type="ECO:0000256" key="4">
    <source>
        <dbReference type="ARBA" id="ARBA00023136"/>
    </source>
</evidence>
<dbReference type="Gene3D" id="1.20.1250.20">
    <property type="entry name" value="MFS general substrate transporter like domains"/>
    <property type="match status" value="2"/>
</dbReference>
<reference evidence="8 9" key="1">
    <citation type="journal article" date="2016" name="Genome Announc.">
        <title>Complete Genome Sequence of Thiostrepton-Producing Streptomyces laurentii ATCC 31255.</title>
        <authorList>
            <person name="Doi K."/>
            <person name="Fujino Y."/>
            <person name="Nagayoshi Y."/>
            <person name="Ohshima T."/>
            <person name="Ogata S."/>
        </authorList>
    </citation>
    <scope>NUCLEOTIDE SEQUENCE [LARGE SCALE GENOMIC DNA]</scope>
    <source>
        <strain evidence="8 9">ATCC 31255</strain>
    </source>
</reference>